<dbReference type="VEuPathDB" id="TriTrypDB:TvY486_0907410"/>
<sequence length="741" mass="82400">MKPSSSFPLLPDFVRHRDSDGESYISTRGRYSDPCDLVTKDGRVVAMTHVNSCEVQVTVLCTNVPQKFRGFADGVGTEFVLKASLAQLGVIAEEVSIKLSPECQEVTVDVKLLALSKLAESVLNCIEEGTYLGKLFAVDRVRKVRDIAYVDRLLRMMDQDGEQLLSYGDGSDPQWDLKLVSGRVVAFLPVCGGAFTYSDAIKSHLATIKAALGAGKGYKGLLRYHQELDSSRPRVARSGEVLVLRSYPMCLRTMFARVAVDLLPPGLRLLSTSIVEPTPAGSRKPQDITFAFYGESQTDLTHVPVEFFTVESYREYVPYELRKTLAKRCMSKGDVLRAFSTAPKGETCCCTFICKGGQFDELRTDDWIVAYPKDVPSLTSDNPEQRRKKAQQKIRLQCEYRILSAIAAGDITSEGVLLTRYFPSPCLKSLVLSCSVGQKMRAIYFTRASKRFGDFFGLDDHGFLRDLDESGIDVFLVDERHEDILQFVRRPERDVGLFVPLGRRADYTNATFFGVYGSNLVEGNFERELHYLFEGIIRLKETSNHELLNSTKSLALTTGGGPGAMEVGNRVAKSLGILSCGLIVDFGTLATKPGATINEQKQNPYVDAFMTYRADKLVERQSDFNLDFPIFLTGGIGTDFEYALEEVRRKVGSVRPTPMILFGDTEYFRSKITWRYQANLKSGTIKGSEWISNVPWVVTTGHEALQVYTHFFSGRLPVGPAHPANDCGFVVASAYFSSNPS</sequence>
<dbReference type="SUPFAM" id="SSF102405">
    <property type="entry name" value="MCP/YpsA-like"/>
    <property type="match status" value="1"/>
</dbReference>
<protein>
    <submittedName>
        <fullName evidence="1">Uncharacterized protein</fullName>
    </submittedName>
</protein>
<proteinExistence type="predicted"/>
<accession>G0U3R1</accession>
<dbReference type="OMA" id="QQCEYAI"/>
<evidence type="ECO:0000313" key="1">
    <source>
        <dbReference type="EMBL" id="CCC50920.1"/>
    </source>
</evidence>
<dbReference type="Gene3D" id="3.40.50.450">
    <property type="match status" value="1"/>
</dbReference>
<name>G0U3R1_TRYVY</name>
<dbReference type="EMBL" id="HE573025">
    <property type="protein sequence ID" value="CCC50920.1"/>
    <property type="molecule type" value="Genomic_DNA"/>
</dbReference>
<reference evidence="1" key="1">
    <citation type="journal article" date="2012" name="Proc. Natl. Acad. Sci. U.S.A.">
        <title>Antigenic diversity is generated by distinct evolutionary mechanisms in African trypanosome species.</title>
        <authorList>
            <person name="Jackson A.P."/>
            <person name="Berry A."/>
            <person name="Aslett M."/>
            <person name="Allison H.C."/>
            <person name="Burton P."/>
            <person name="Vavrova-Anderson J."/>
            <person name="Brown R."/>
            <person name="Browne H."/>
            <person name="Corton N."/>
            <person name="Hauser H."/>
            <person name="Gamble J."/>
            <person name="Gilderthorp R."/>
            <person name="Marcello L."/>
            <person name="McQuillan J."/>
            <person name="Otto T.D."/>
            <person name="Quail M.A."/>
            <person name="Sanders M.J."/>
            <person name="van Tonder A."/>
            <person name="Ginger M.L."/>
            <person name="Field M.C."/>
            <person name="Barry J.D."/>
            <person name="Hertz-Fowler C."/>
            <person name="Berriman M."/>
        </authorList>
    </citation>
    <scope>NUCLEOTIDE SEQUENCE</scope>
    <source>
        <strain evidence="1">Y486</strain>
    </source>
</reference>
<organism evidence="1">
    <name type="scientific">Trypanosoma vivax (strain Y486)</name>
    <dbReference type="NCBI Taxonomy" id="1055687"/>
    <lineage>
        <taxon>Eukaryota</taxon>
        <taxon>Discoba</taxon>
        <taxon>Euglenozoa</taxon>
        <taxon>Kinetoplastea</taxon>
        <taxon>Metakinetoplastina</taxon>
        <taxon>Trypanosomatida</taxon>
        <taxon>Trypanosomatidae</taxon>
        <taxon>Trypanosoma</taxon>
        <taxon>Duttonella</taxon>
    </lineage>
</organism>
<gene>
    <name evidence="1" type="ORF">TVY486_0907410</name>
</gene>
<dbReference type="AlphaFoldDB" id="G0U3R1"/>